<dbReference type="KEGG" id="ela:UCREL1_3763"/>
<dbReference type="EMBL" id="KB706115">
    <property type="protein sequence ID" value="EMR69222.1"/>
    <property type="molecule type" value="Genomic_DNA"/>
</dbReference>
<organism evidence="1 2">
    <name type="scientific">Eutypa lata (strain UCR-EL1)</name>
    <name type="common">Grapevine dieback disease fungus</name>
    <name type="synonym">Eutypa armeniacae</name>
    <dbReference type="NCBI Taxonomy" id="1287681"/>
    <lineage>
        <taxon>Eukaryota</taxon>
        <taxon>Fungi</taxon>
        <taxon>Dikarya</taxon>
        <taxon>Ascomycota</taxon>
        <taxon>Pezizomycotina</taxon>
        <taxon>Sordariomycetes</taxon>
        <taxon>Xylariomycetidae</taxon>
        <taxon>Xylariales</taxon>
        <taxon>Diatrypaceae</taxon>
        <taxon>Eutypa</taxon>
    </lineage>
</organism>
<evidence type="ECO:0000313" key="2">
    <source>
        <dbReference type="Proteomes" id="UP000012174"/>
    </source>
</evidence>
<dbReference type="Proteomes" id="UP000012174">
    <property type="component" value="Unassembled WGS sequence"/>
</dbReference>
<dbReference type="AlphaFoldDB" id="M7SY59"/>
<protein>
    <recommendedName>
        <fullName evidence="3">Fungal N-terminal domain-containing protein</fullName>
    </recommendedName>
</protein>
<reference evidence="2" key="1">
    <citation type="journal article" date="2013" name="Genome Announc.">
        <title>Draft genome sequence of the grapevine dieback fungus Eutypa lata UCR-EL1.</title>
        <authorList>
            <person name="Blanco-Ulate B."/>
            <person name="Rolshausen P.E."/>
            <person name="Cantu D."/>
        </authorList>
    </citation>
    <scope>NUCLEOTIDE SEQUENCE [LARGE SCALE GENOMIC DNA]</scope>
    <source>
        <strain evidence="2">UCR-EL1</strain>
    </source>
</reference>
<dbReference type="OrthoDB" id="3559235at2759"/>
<evidence type="ECO:0008006" key="3">
    <source>
        <dbReference type="Google" id="ProtNLM"/>
    </source>
</evidence>
<name>M7SY59_EUTLA</name>
<sequence length="193" mass="21761">MDPIGTTSAIIGLVSTVTTLIRQVDEARDGVKERPKRARYVSAKLRALDESLAFLRHEPALQTAAVERQVKVVEDIVEELQAYYEDLRKEQEKKRTIHIFCGIFVFGNTRNKELGEILTRLDRERGELMLSISVTHVGMTGNLRDGFHVALDTLTHMSNKVKEISGRDLVLAERLKGKPQLQGIPLTPVHSKH</sequence>
<proteinExistence type="predicted"/>
<keyword evidence="2" id="KW-1185">Reference proteome</keyword>
<evidence type="ECO:0000313" key="1">
    <source>
        <dbReference type="EMBL" id="EMR69222.1"/>
    </source>
</evidence>
<accession>M7SY59</accession>
<dbReference type="HOGENOM" id="CLU_103421_0_0_1"/>
<dbReference type="OMA" id="LGQARIM"/>
<gene>
    <name evidence="1" type="ORF">UCREL1_3763</name>
</gene>